<evidence type="ECO:0000313" key="1">
    <source>
        <dbReference type="EMBL" id="KAA3453926.1"/>
    </source>
</evidence>
<dbReference type="Proteomes" id="UP000325315">
    <property type="component" value="Unassembled WGS sequence"/>
</dbReference>
<gene>
    <name evidence="1" type="ORF">EPI10_009906</name>
</gene>
<reference evidence="2" key="1">
    <citation type="journal article" date="2019" name="Plant Biotechnol. J.">
        <title>Genome sequencing of the Australian wild diploid species Gossypium australe highlights disease resistance and delayed gland morphogenesis.</title>
        <authorList>
            <person name="Cai Y."/>
            <person name="Cai X."/>
            <person name="Wang Q."/>
            <person name="Wang P."/>
            <person name="Zhang Y."/>
            <person name="Cai C."/>
            <person name="Xu Y."/>
            <person name="Wang K."/>
            <person name="Zhou Z."/>
            <person name="Wang C."/>
            <person name="Geng S."/>
            <person name="Li B."/>
            <person name="Dong Q."/>
            <person name="Hou Y."/>
            <person name="Wang H."/>
            <person name="Ai P."/>
            <person name="Liu Z."/>
            <person name="Yi F."/>
            <person name="Sun M."/>
            <person name="An G."/>
            <person name="Cheng J."/>
            <person name="Zhang Y."/>
            <person name="Shi Q."/>
            <person name="Xie Y."/>
            <person name="Shi X."/>
            <person name="Chang Y."/>
            <person name="Huang F."/>
            <person name="Chen Y."/>
            <person name="Hong S."/>
            <person name="Mi L."/>
            <person name="Sun Q."/>
            <person name="Zhang L."/>
            <person name="Zhou B."/>
            <person name="Peng R."/>
            <person name="Zhang X."/>
            <person name="Liu F."/>
        </authorList>
    </citation>
    <scope>NUCLEOTIDE SEQUENCE [LARGE SCALE GENOMIC DNA]</scope>
    <source>
        <strain evidence="2">cv. PA1801</strain>
    </source>
</reference>
<dbReference type="AlphaFoldDB" id="A0A5B6UAW5"/>
<keyword evidence="1" id="KW-0456">Lyase</keyword>
<comment type="caution">
    <text evidence="1">The sequence shown here is derived from an EMBL/GenBank/DDBJ whole genome shotgun (WGS) entry which is preliminary data.</text>
</comment>
<protein>
    <submittedName>
        <fullName evidence="1">Rhamnogalacturonate lyase family protein</fullName>
    </submittedName>
</protein>
<dbReference type="EMBL" id="SMMG02000013">
    <property type="protein sequence ID" value="KAA3453926.1"/>
    <property type="molecule type" value="Genomic_DNA"/>
</dbReference>
<organism evidence="1 2">
    <name type="scientific">Gossypium australe</name>
    <dbReference type="NCBI Taxonomy" id="47621"/>
    <lineage>
        <taxon>Eukaryota</taxon>
        <taxon>Viridiplantae</taxon>
        <taxon>Streptophyta</taxon>
        <taxon>Embryophyta</taxon>
        <taxon>Tracheophyta</taxon>
        <taxon>Spermatophyta</taxon>
        <taxon>Magnoliopsida</taxon>
        <taxon>eudicotyledons</taxon>
        <taxon>Gunneridae</taxon>
        <taxon>Pentapetalae</taxon>
        <taxon>rosids</taxon>
        <taxon>malvids</taxon>
        <taxon>Malvales</taxon>
        <taxon>Malvaceae</taxon>
        <taxon>Malvoideae</taxon>
        <taxon>Gossypium</taxon>
    </lineage>
</organism>
<proteinExistence type="predicted"/>
<dbReference type="OrthoDB" id="2130367at2759"/>
<name>A0A5B6UAW5_9ROSI</name>
<dbReference type="GO" id="GO:0016829">
    <property type="term" value="F:lyase activity"/>
    <property type="evidence" value="ECO:0007669"/>
    <property type="project" value="UniProtKB-KW"/>
</dbReference>
<keyword evidence="2" id="KW-1185">Reference proteome</keyword>
<sequence>MYFDYVDLPTKVALTYRNPSCNETPKAKQSFLIRDNIVDVPCSLLPSAVVVVVEVFDSGEYFISSMAVCIKKAKLRWRTACDEN</sequence>
<evidence type="ECO:0000313" key="2">
    <source>
        <dbReference type="Proteomes" id="UP000325315"/>
    </source>
</evidence>
<accession>A0A5B6UAW5</accession>